<evidence type="ECO:0000313" key="8">
    <source>
        <dbReference type="Proteomes" id="UP001367676"/>
    </source>
</evidence>
<dbReference type="PANTHER" id="PTHR48021:SF1">
    <property type="entry name" value="GH07001P-RELATED"/>
    <property type="match status" value="1"/>
</dbReference>
<dbReference type="GO" id="GO:0016020">
    <property type="term" value="C:membrane"/>
    <property type="evidence" value="ECO:0007669"/>
    <property type="project" value="UniProtKB-SubCell"/>
</dbReference>
<dbReference type="Gene3D" id="1.20.1250.20">
    <property type="entry name" value="MFS general substrate transporter like domains"/>
    <property type="match status" value="1"/>
</dbReference>
<dbReference type="PANTHER" id="PTHR48021">
    <property type="match status" value="1"/>
</dbReference>
<evidence type="ECO:0000259" key="6">
    <source>
        <dbReference type="PROSITE" id="PS50850"/>
    </source>
</evidence>
<feature type="transmembrane region" description="Helical" evidence="5">
    <location>
        <begin position="270"/>
        <end position="295"/>
    </location>
</feature>
<feature type="domain" description="Major facilitator superfamily (MFS) profile" evidence="6">
    <location>
        <begin position="40"/>
        <end position="458"/>
    </location>
</feature>
<evidence type="ECO:0000256" key="5">
    <source>
        <dbReference type="SAM" id="Phobius"/>
    </source>
</evidence>
<evidence type="ECO:0000256" key="4">
    <source>
        <dbReference type="ARBA" id="ARBA00023136"/>
    </source>
</evidence>
<feature type="transmembrane region" description="Helical" evidence="5">
    <location>
        <begin position="80"/>
        <end position="101"/>
    </location>
</feature>
<keyword evidence="2 5" id="KW-0812">Transmembrane</keyword>
<keyword evidence="3 5" id="KW-1133">Transmembrane helix</keyword>
<dbReference type="PROSITE" id="PS50850">
    <property type="entry name" value="MFS"/>
    <property type="match status" value="1"/>
</dbReference>
<reference evidence="7 8" key="1">
    <citation type="submission" date="2024-03" db="EMBL/GenBank/DDBJ databases">
        <title>Adaptation during the transition from Ophiocordyceps entomopathogen to insect associate is accompanied by gene loss and intensified selection.</title>
        <authorList>
            <person name="Ward C.M."/>
            <person name="Onetto C.A."/>
            <person name="Borneman A.R."/>
        </authorList>
    </citation>
    <scope>NUCLEOTIDE SEQUENCE [LARGE SCALE GENOMIC DNA]</scope>
    <source>
        <strain evidence="7">AWRI1</strain>
        <tissue evidence="7">Single Adult Female</tissue>
    </source>
</reference>
<gene>
    <name evidence="7" type="ORF">V9T40_003273</name>
</gene>
<name>A0AAN9Y9I8_9HEMI</name>
<comment type="subcellular location">
    <subcellularLocation>
        <location evidence="1">Membrane</location>
        <topology evidence="1">Multi-pass membrane protein</topology>
    </subcellularLocation>
</comment>
<feature type="transmembrane region" description="Helical" evidence="5">
    <location>
        <begin position="113"/>
        <end position="136"/>
    </location>
</feature>
<organism evidence="7 8">
    <name type="scientific">Parthenolecanium corni</name>
    <dbReference type="NCBI Taxonomy" id="536013"/>
    <lineage>
        <taxon>Eukaryota</taxon>
        <taxon>Metazoa</taxon>
        <taxon>Ecdysozoa</taxon>
        <taxon>Arthropoda</taxon>
        <taxon>Hexapoda</taxon>
        <taxon>Insecta</taxon>
        <taxon>Pterygota</taxon>
        <taxon>Neoptera</taxon>
        <taxon>Paraneoptera</taxon>
        <taxon>Hemiptera</taxon>
        <taxon>Sternorrhyncha</taxon>
        <taxon>Coccoidea</taxon>
        <taxon>Coccidae</taxon>
        <taxon>Parthenolecanium</taxon>
    </lineage>
</organism>
<dbReference type="Proteomes" id="UP001367676">
    <property type="component" value="Unassembled WGS sequence"/>
</dbReference>
<sequence length="484" mass="53416">MTPILGENALFNQHDKLQLHFPRHKTRVQICALLIKIYFLDCLVTLANFICGAILGWLAPTLKTYRNSESEFAFTDDDCSWIVALQYAGRLFGCLFAAATIDRYGRVKIISLSVILITISSSATVFSKVVILHYILRFSFGTSLGAINITTTIYSGENSSPKVRGIFGSSCLMLRYGGQVVGCALATYCSYILAAGILAGISLVSLASTVLLREPAQHLLATGDETKAEQQFIWLRGNDETAKKEFHEIKDKQKVAETKFSFDHLLDRRILIVCAVASLIIMTGYAPIFSMVSIALASTDTVSANELAILFQAVQFIGAIGSLFIIDRYNRRTLWMTACPLAIVFHLMTATLYYLQEKHVDVPAYSWLLFGSITAYTTVFSTFLNSLSSTTRGEFLPQKYKGAGSCAAVLLSSAIASVQGFAFLKIASVFGMKMNFITFAISSFALSVFCYFLLPKTRGMSLVEIEKYFDGLKKTKEIDDSAKM</sequence>
<comment type="caution">
    <text evidence="7">The sequence shown here is derived from an EMBL/GenBank/DDBJ whole genome shotgun (WGS) entry which is preliminary data.</text>
</comment>
<protein>
    <recommendedName>
        <fullName evidence="6">Major facilitator superfamily (MFS) profile domain-containing protein</fullName>
    </recommendedName>
</protein>
<dbReference type="InterPro" id="IPR050549">
    <property type="entry name" value="MFS_Trehalose_Transporter"/>
</dbReference>
<feature type="transmembrane region" description="Helical" evidence="5">
    <location>
        <begin position="33"/>
        <end position="60"/>
    </location>
</feature>
<feature type="transmembrane region" description="Helical" evidence="5">
    <location>
        <begin position="367"/>
        <end position="387"/>
    </location>
</feature>
<evidence type="ECO:0000256" key="3">
    <source>
        <dbReference type="ARBA" id="ARBA00022989"/>
    </source>
</evidence>
<feature type="transmembrane region" description="Helical" evidence="5">
    <location>
        <begin position="191"/>
        <end position="212"/>
    </location>
</feature>
<dbReference type="EMBL" id="JBBCAQ010000006">
    <property type="protein sequence ID" value="KAK7603274.1"/>
    <property type="molecule type" value="Genomic_DNA"/>
</dbReference>
<dbReference type="GO" id="GO:0022857">
    <property type="term" value="F:transmembrane transporter activity"/>
    <property type="evidence" value="ECO:0007669"/>
    <property type="project" value="InterPro"/>
</dbReference>
<dbReference type="InterPro" id="IPR005828">
    <property type="entry name" value="MFS_sugar_transport-like"/>
</dbReference>
<evidence type="ECO:0000313" key="7">
    <source>
        <dbReference type="EMBL" id="KAK7603274.1"/>
    </source>
</evidence>
<dbReference type="Pfam" id="PF00083">
    <property type="entry name" value="Sugar_tr"/>
    <property type="match status" value="1"/>
</dbReference>
<dbReference type="SUPFAM" id="SSF103473">
    <property type="entry name" value="MFS general substrate transporter"/>
    <property type="match status" value="1"/>
</dbReference>
<feature type="transmembrane region" description="Helical" evidence="5">
    <location>
        <begin position="408"/>
        <end position="430"/>
    </location>
</feature>
<feature type="transmembrane region" description="Helical" evidence="5">
    <location>
        <begin position="436"/>
        <end position="454"/>
    </location>
</feature>
<proteinExistence type="predicted"/>
<evidence type="ECO:0000256" key="1">
    <source>
        <dbReference type="ARBA" id="ARBA00004141"/>
    </source>
</evidence>
<keyword evidence="4 5" id="KW-0472">Membrane</keyword>
<dbReference type="InterPro" id="IPR020846">
    <property type="entry name" value="MFS_dom"/>
</dbReference>
<keyword evidence="8" id="KW-1185">Reference proteome</keyword>
<dbReference type="AlphaFoldDB" id="A0AAN9Y9I8"/>
<dbReference type="InterPro" id="IPR036259">
    <property type="entry name" value="MFS_trans_sf"/>
</dbReference>
<feature type="transmembrane region" description="Helical" evidence="5">
    <location>
        <begin position="307"/>
        <end position="326"/>
    </location>
</feature>
<accession>A0AAN9Y9I8</accession>
<feature type="transmembrane region" description="Helical" evidence="5">
    <location>
        <begin position="333"/>
        <end position="355"/>
    </location>
</feature>
<evidence type="ECO:0000256" key="2">
    <source>
        <dbReference type="ARBA" id="ARBA00022692"/>
    </source>
</evidence>